<dbReference type="Proteomes" id="UP000192042">
    <property type="component" value="Chromosome I"/>
</dbReference>
<dbReference type="KEGG" id="nja:NSJP_3237"/>
<organism evidence="1 2">
    <name type="scientific">Nitrospira japonica</name>
    <dbReference type="NCBI Taxonomy" id="1325564"/>
    <lineage>
        <taxon>Bacteria</taxon>
        <taxon>Pseudomonadati</taxon>
        <taxon>Nitrospirota</taxon>
        <taxon>Nitrospiria</taxon>
        <taxon>Nitrospirales</taxon>
        <taxon>Nitrospiraceae</taxon>
        <taxon>Nitrospira</taxon>
    </lineage>
</organism>
<evidence type="ECO:0000313" key="1">
    <source>
        <dbReference type="EMBL" id="SLM49404.1"/>
    </source>
</evidence>
<sequence>MRHAPWVSISLPVLIAFATYSWAGVALKLHSVLAHPESYQSSVIQVTGVVSNHQFQRVKKWMANVDKCVQTFTVTDGADSIQAVYGANCAGALDLLRNRDRVTLQARFDWKPGKAGMLTVQSVVSKVTPYP</sequence>
<dbReference type="STRING" id="1325564.NSJP_3237"/>
<reference evidence="1 2" key="1">
    <citation type="submission" date="2017-03" db="EMBL/GenBank/DDBJ databases">
        <authorList>
            <person name="Afonso C.L."/>
            <person name="Miller P.J."/>
            <person name="Scott M.A."/>
            <person name="Spackman E."/>
            <person name="Goraichik I."/>
            <person name="Dimitrov K.M."/>
            <person name="Suarez D.L."/>
            <person name="Swayne D.E."/>
        </authorList>
    </citation>
    <scope>NUCLEOTIDE SEQUENCE [LARGE SCALE GENOMIC DNA]</scope>
    <source>
        <strain evidence="1">Genome sequencing of Nitrospira japonica strain NJ11</strain>
    </source>
</reference>
<evidence type="ECO:0000313" key="2">
    <source>
        <dbReference type="Proteomes" id="UP000192042"/>
    </source>
</evidence>
<gene>
    <name evidence="1" type="ORF">NSJP_3237</name>
</gene>
<protein>
    <submittedName>
        <fullName evidence="1">Uncharacterized protein</fullName>
    </submittedName>
</protein>
<accession>A0A1W1I8S0</accession>
<keyword evidence="2" id="KW-1185">Reference proteome</keyword>
<dbReference type="RefSeq" id="WP_155970266.1">
    <property type="nucleotide sequence ID" value="NZ_LT828648.1"/>
</dbReference>
<name>A0A1W1I8S0_9BACT</name>
<proteinExistence type="predicted"/>
<dbReference type="AlphaFoldDB" id="A0A1W1I8S0"/>
<dbReference type="EMBL" id="LT828648">
    <property type="protein sequence ID" value="SLM49404.1"/>
    <property type="molecule type" value="Genomic_DNA"/>
</dbReference>